<organism evidence="10 11">
    <name type="scientific">Cardiosporidium cionae</name>
    <dbReference type="NCBI Taxonomy" id="476202"/>
    <lineage>
        <taxon>Eukaryota</taxon>
        <taxon>Sar</taxon>
        <taxon>Alveolata</taxon>
        <taxon>Apicomplexa</taxon>
        <taxon>Aconoidasida</taxon>
        <taxon>Nephromycida</taxon>
        <taxon>Cardiosporidium</taxon>
    </lineage>
</organism>
<dbReference type="Gene3D" id="1.20.120.610">
    <property type="entry name" value="lithium bound rotor ring of v- atpase"/>
    <property type="match status" value="1"/>
</dbReference>
<dbReference type="PANTHER" id="PTHR10263">
    <property type="entry name" value="V-TYPE PROTON ATPASE PROTEOLIPID SUBUNIT"/>
    <property type="match status" value="1"/>
</dbReference>
<evidence type="ECO:0000256" key="4">
    <source>
        <dbReference type="ARBA" id="ARBA00022692"/>
    </source>
</evidence>
<evidence type="ECO:0000256" key="7">
    <source>
        <dbReference type="ARBA" id="ARBA00023136"/>
    </source>
</evidence>
<dbReference type="CDD" id="cd18178">
    <property type="entry name" value="ATP-synt_Vo_c_ATP6F_rpt2"/>
    <property type="match status" value="1"/>
</dbReference>
<evidence type="ECO:0000313" key="10">
    <source>
        <dbReference type="EMBL" id="KAF8819249.1"/>
    </source>
</evidence>
<keyword evidence="11" id="KW-1185">Reference proteome</keyword>
<keyword evidence="7 8" id="KW-0472">Membrane</keyword>
<dbReference type="CDD" id="cd18177">
    <property type="entry name" value="ATP-synt_Vo_c_ATP6F_rpt1"/>
    <property type="match status" value="1"/>
</dbReference>
<dbReference type="InterPro" id="IPR002379">
    <property type="entry name" value="ATPase_proteolipid_c-like_dom"/>
</dbReference>
<evidence type="ECO:0000256" key="5">
    <source>
        <dbReference type="ARBA" id="ARBA00022989"/>
    </source>
</evidence>
<evidence type="ECO:0000256" key="6">
    <source>
        <dbReference type="ARBA" id="ARBA00023065"/>
    </source>
</evidence>
<dbReference type="Proteomes" id="UP000823046">
    <property type="component" value="Unassembled WGS sequence"/>
</dbReference>
<feature type="transmembrane region" description="Helical" evidence="8">
    <location>
        <begin position="26"/>
        <end position="56"/>
    </location>
</feature>
<evidence type="ECO:0000256" key="3">
    <source>
        <dbReference type="ARBA" id="ARBA00022448"/>
    </source>
</evidence>
<evidence type="ECO:0000256" key="1">
    <source>
        <dbReference type="ARBA" id="ARBA00004141"/>
    </source>
</evidence>
<feature type="transmembrane region" description="Helical" evidence="8">
    <location>
        <begin position="68"/>
        <end position="93"/>
    </location>
</feature>
<feature type="domain" description="V-ATPase proteolipid subunit C-like" evidence="9">
    <location>
        <begin position="29"/>
        <end position="88"/>
    </location>
</feature>
<evidence type="ECO:0000256" key="8">
    <source>
        <dbReference type="RuleBase" id="RU363060"/>
    </source>
</evidence>
<name>A0ABQ7J5J9_9APIC</name>
<dbReference type="Pfam" id="PF00137">
    <property type="entry name" value="ATP-synt_C"/>
    <property type="match status" value="2"/>
</dbReference>
<keyword evidence="5 8" id="KW-1133">Transmembrane helix</keyword>
<reference evidence="10 11" key="1">
    <citation type="journal article" date="2020" name="bioRxiv">
        <title>Metabolic contributions of an alphaproteobacterial endosymbiont in the apicomplexan Cardiosporidium cionae.</title>
        <authorList>
            <person name="Hunter E.S."/>
            <person name="Paight C.J."/>
            <person name="Lane C.E."/>
        </authorList>
    </citation>
    <scope>NUCLEOTIDE SEQUENCE [LARGE SCALE GENOMIC DNA]</scope>
    <source>
        <strain evidence="10">ESH_2018</strain>
    </source>
</reference>
<comment type="similarity">
    <text evidence="2 8">Belongs to the V-ATPase proteolipid subunit family.</text>
</comment>
<keyword evidence="3 8" id="KW-0813">Transport</keyword>
<comment type="caution">
    <text evidence="8">Lacks conserved residue(s) required for the propagation of feature annotation.</text>
</comment>
<sequence length="222" mass="23735">MASPYGPKITAEGWSDLIRLISPFQWAFLGIAISLAVSVIGAAWGIFICGSSIVGASVKSPRIRSKNLISIIFCEAVAIYGLIIAIILFGKMVSIPKDFVPRRGFMRKEESNAIMTGWTIFGTGLTVGFSNLFCGLAVGITGSGTALGDAQKSELFIRLLIIEIFASALGKANAFNSISNGLIKCGTFIFYSYLLLDYTMQSSFSGIFGVILGILQLNIASF</sequence>
<feature type="transmembrane region" description="Helical" evidence="8">
    <location>
        <begin position="203"/>
        <end position="221"/>
    </location>
</feature>
<keyword evidence="4 8" id="KW-0812">Transmembrane</keyword>
<evidence type="ECO:0000259" key="9">
    <source>
        <dbReference type="Pfam" id="PF00137"/>
    </source>
</evidence>
<proteinExistence type="inferred from homology"/>
<evidence type="ECO:0000313" key="11">
    <source>
        <dbReference type="Proteomes" id="UP000823046"/>
    </source>
</evidence>
<dbReference type="SUPFAM" id="SSF81333">
    <property type="entry name" value="F1F0 ATP synthase subunit C"/>
    <property type="match status" value="2"/>
</dbReference>
<gene>
    <name evidence="10" type="ORF">IE077_001335</name>
</gene>
<dbReference type="EMBL" id="JADAQX010000865">
    <property type="protein sequence ID" value="KAF8819249.1"/>
    <property type="molecule type" value="Genomic_DNA"/>
</dbReference>
<feature type="domain" description="V-ATPase proteolipid subunit C-like" evidence="9">
    <location>
        <begin position="121"/>
        <end position="170"/>
    </location>
</feature>
<comment type="caution">
    <text evidence="10">The sequence shown here is derived from an EMBL/GenBank/DDBJ whole genome shotgun (WGS) entry which is preliminary data.</text>
</comment>
<keyword evidence="6 8" id="KW-0406">Ion transport</keyword>
<feature type="transmembrane region" description="Helical" evidence="8">
    <location>
        <begin position="113"/>
        <end position="134"/>
    </location>
</feature>
<dbReference type="InterPro" id="IPR000245">
    <property type="entry name" value="ATPase_proteolipid_csu"/>
</dbReference>
<comment type="subcellular location">
    <subcellularLocation>
        <location evidence="1">Membrane</location>
        <topology evidence="1">Multi-pass membrane protein</topology>
    </subcellularLocation>
</comment>
<feature type="transmembrane region" description="Helical" evidence="8">
    <location>
        <begin position="155"/>
        <end position="172"/>
    </location>
</feature>
<protein>
    <submittedName>
        <fullName evidence="10">V-ATPase subunit c' proteolipid</fullName>
    </submittedName>
</protein>
<dbReference type="InterPro" id="IPR035921">
    <property type="entry name" value="F/V-ATP_Csub_sf"/>
</dbReference>
<accession>A0ABQ7J5J9</accession>
<dbReference type="PRINTS" id="PR00122">
    <property type="entry name" value="VACATPASE"/>
</dbReference>
<evidence type="ECO:0000256" key="2">
    <source>
        <dbReference type="ARBA" id="ARBA00007296"/>
    </source>
</evidence>